<evidence type="ECO:0000256" key="1">
    <source>
        <dbReference type="SAM" id="MobiDB-lite"/>
    </source>
</evidence>
<evidence type="ECO:0000256" key="2">
    <source>
        <dbReference type="SAM" id="Phobius"/>
    </source>
</evidence>
<keyword evidence="2" id="KW-1133">Transmembrane helix</keyword>
<sequence>MANNYGSVGVPQGNNDHYDENNTRYLNQTPFLWGRFFRAAIPILIALVIMGGFGYGMSHGFNHLYGPSGRDDDSHSTSIKMDTTLVPESKTTISDSTSKGDSRQCSMHEKCQGLGGNCCPSDEGITLECCN</sequence>
<protein>
    <submittedName>
        <fullName evidence="3">Uncharacterized protein</fullName>
    </submittedName>
</protein>
<dbReference type="AlphaFoldDB" id="A0ABD3N7F1"/>
<name>A0ABD3N7F1_9STRA</name>
<keyword evidence="2" id="KW-0472">Membrane</keyword>
<reference evidence="3 4" key="1">
    <citation type="submission" date="2024-10" db="EMBL/GenBank/DDBJ databases">
        <title>Updated reference genomes for cyclostephanoid diatoms.</title>
        <authorList>
            <person name="Roberts W.R."/>
            <person name="Alverson A.J."/>
        </authorList>
    </citation>
    <scope>NUCLEOTIDE SEQUENCE [LARGE SCALE GENOMIC DNA]</scope>
    <source>
        <strain evidence="3 4">AJA010-31</strain>
    </source>
</reference>
<accession>A0ABD3N7F1</accession>
<dbReference type="Proteomes" id="UP001530400">
    <property type="component" value="Unassembled WGS sequence"/>
</dbReference>
<feature type="region of interest" description="Disordered" evidence="1">
    <location>
        <begin position="66"/>
        <end position="104"/>
    </location>
</feature>
<gene>
    <name evidence="3" type="ORF">ACHAWO_002496</name>
</gene>
<evidence type="ECO:0000313" key="4">
    <source>
        <dbReference type="Proteomes" id="UP001530400"/>
    </source>
</evidence>
<keyword evidence="4" id="KW-1185">Reference proteome</keyword>
<keyword evidence="2" id="KW-0812">Transmembrane</keyword>
<comment type="caution">
    <text evidence="3">The sequence shown here is derived from an EMBL/GenBank/DDBJ whole genome shotgun (WGS) entry which is preliminary data.</text>
</comment>
<proteinExistence type="predicted"/>
<dbReference type="EMBL" id="JALLPJ020001297">
    <property type="protein sequence ID" value="KAL3770951.1"/>
    <property type="molecule type" value="Genomic_DNA"/>
</dbReference>
<organism evidence="3 4">
    <name type="scientific">Cyclotella atomus</name>
    <dbReference type="NCBI Taxonomy" id="382360"/>
    <lineage>
        <taxon>Eukaryota</taxon>
        <taxon>Sar</taxon>
        <taxon>Stramenopiles</taxon>
        <taxon>Ochrophyta</taxon>
        <taxon>Bacillariophyta</taxon>
        <taxon>Coscinodiscophyceae</taxon>
        <taxon>Thalassiosirophycidae</taxon>
        <taxon>Stephanodiscales</taxon>
        <taxon>Stephanodiscaceae</taxon>
        <taxon>Cyclotella</taxon>
    </lineage>
</organism>
<feature type="transmembrane region" description="Helical" evidence="2">
    <location>
        <begin position="36"/>
        <end position="55"/>
    </location>
</feature>
<evidence type="ECO:0000313" key="3">
    <source>
        <dbReference type="EMBL" id="KAL3770951.1"/>
    </source>
</evidence>